<dbReference type="InterPro" id="IPR050715">
    <property type="entry name" value="LRR-SigEffector_domain"/>
</dbReference>
<reference evidence="2 3" key="1">
    <citation type="submission" date="2013-12" db="EMBL/GenBank/DDBJ databases">
        <title>The Genome Sequence of Candida albicans P78048.</title>
        <authorList>
            <consortium name="The Broad Institute Genome Sequencing Platform"/>
            <consortium name="The Broad Institute Genome Sequencing Center for Infectious Disease"/>
            <person name="Cuomo C."/>
            <person name="Bennett R."/>
            <person name="Hirakawa M."/>
            <person name="Noverr M."/>
            <person name="Mitchell A."/>
            <person name="Young S.K."/>
            <person name="Zeng Q."/>
            <person name="Gargeya S."/>
            <person name="Fitzgerald M."/>
            <person name="Abouelleil A."/>
            <person name="Alvarado L."/>
            <person name="Berlin A.M."/>
            <person name="Chapman S.B."/>
            <person name="Dewar J."/>
            <person name="Goldberg J."/>
            <person name="Griggs A."/>
            <person name="Gujja S."/>
            <person name="Hansen M."/>
            <person name="Howarth C."/>
            <person name="Imamovic A."/>
            <person name="Larimer J."/>
            <person name="McCowan C."/>
            <person name="Murphy C."/>
            <person name="Pearson M."/>
            <person name="Priest M."/>
            <person name="Roberts A."/>
            <person name="Saif S."/>
            <person name="Shea T."/>
            <person name="Sykes S."/>
            <person name="Wortman J."/>
            <person name="Nusbaum C."/>
            <person name="Birren B."/>
        </authorList>
    </citation>
    <scope>NUCLEOTIDE SEQUENCE [LARGE SCALE GENOMIC DNA]</scope>
    <source>
        <strain evidence="2 3">P78048</strain>
    </source>
</reference>
<evidence type="ECO:0000313" key="3">
    <source>
        <dbReference type="Proteomes" id="UP000030161"/>
    </source>
</evidence>
<dbReference type="PANTHER" id="PTHR45752">
    <property type="entry name" value="LEUCINE-RICH REPEAT-CONTAINING"/>
    <property type="match status" value="1"/>
</dbReference>
<dbReference type="SUPFAM" id="SSF52058">
    <property type="entry name" value="L domain-like"/>
    <property type="match status" value="2"/>
</dbReference>
<dbReference type="InterPro" id="IPR032675">
    <property type="entry name" value="LRR_dom_sf"/>
</dbReference>
<dbReference type="Gene3D" id="3.80.10.10">
    <property type="entry name" value="Ribonuclease Inhibitor"/>
    <property type="match status" value="2"/>
</dbReference>
<organism evidence="2 3">
    <name type="scientific">Candida albicans P78048</name>
    <dbReference type="NCBI Taxonomy" id="1094989"/>
    <lineage>
        <taxon>Eukaryota</taxon>
        <taxon>Fungi</taxon>
        <taxon>Dikarya</taxon>
        <taxon>Ascomycota</taxon>
        <taxon>Saccharomycotina</taxon>
        <taxon>Pichiomycetes</taxon>
        <taxon>Debaryomycetaceae</taxon>
        <taxon>Candida/Lodderomyces clade</taxon>
        <taxon>Candida</taxon>
    </lineage>
</organism>
<accession>A0AB34PJR0</accession>
<evidence type="ECO:0000256" key="1">
    <source>
        <dbReference type="SAM" id="MobiDB-lite"/>
    </source>
</evidence>
<dbReference type="EMBL" id="AJIX01000056">
    <property type="protein sequence ID" value="KGR01033.1"/>
    <property type="molecule type" value="Genomic_DNA"/>
</dbReference>
<gene>
    <name evidence="2" type="ORF">MG3_06029</name>
</gene>
<evidence type="ECO:0000313" key="2">
    <source>
        <dbReference type="EMBL" id="KGR01033.1"/>
    </source>
</evidence>
<dbReference type="InterPro" id="IPR001611">
    <property type="entry name" value="Leu-rich_rpt"/>
</dbReference>
<dbReference type="PROSITE" id="PS51450">
    <property type="entry name" value="LRR"/>
    <property type="match status" value="1"/>
</dbReference>
<protein>
    <submittedName>
        <fullName evidence="2">Uncharacterized protein</fullName>
    </submittedName>
</protein>
<dbReference type="PANTHER" id="PTHR45752:SF187">
    <property type="entry name" value="LEUCINE-RICH REPEAT AND IQ DOMAIN-CONTAINING PROTEIN 4"/>
    <property type="match status" value="1"/>
</dbReference>
<name>A0AB34PJR0_CANAX</name>
<comment type="caution">
    <text evidence="2">The sequence shown here is derived from an EMBL/GenBank/DDBJ whole genome shotgun (WGS) entry which is preliminary data.</text>
</comment>
<feature type="region of interest" description="Disordered" evidence="1">
    <location>
        <begin position="259"/>
        <end position="297"/>
    </location>
</feature>
<proteinExistence type="predicted"/>
<dbReference type="AlphaFoldDB" id="A0AB34PJR0"/>
<feature type="compositionally biased region" description="Acidic residues" evidence="1">
    <location>
        <begin position="263"/>
        <end position="293"/>
    </location>
</feature>
<sequence length="706" mass="82093">MYMILSVINSIGGNINELITRNEYNNNNLMTLPLPNSIKKLAITFNYYQQRNEEFIYLNINQYLSVGLTHLSIRFPEYFNTINNNEEVQVQAQVQNTAADANANANDDDKMIIDFQRFINLKYLKFYDITFDIEFILPNDLKYLYFKNCLPNKIYFHEFFEEKDLNFNKLDSFIWESPQINLDMVKFDNIDAYNNNYYYLLIHNGIGLKNLKIPQCMINSILSKIDNSSSNQITDSFIVKKVVELPSSLQKLILYNHTQNDNNNEDDEQEDEHEQEDEQEDEHEHEHDDDDDDVHQHQHGNIDRYCFHFKYLFPFHSNLTSLTVDGVNVVNFHNFDNLINLKTLNIYNQFKSCHKTFDYKLPISLTRLIFDHCHYQQYLIDNSTNNNNLYNLKYVQITNCGLNNIDQSILKLPDNVEELNLNNNCIGIIDNPSNQNQNQNQNQEITIDKIFPKNLKTLHLCYNQLMHVKSLPSSLISLYLSHNQLNQQRFMEPSTLVLSNLKHLDLSYNIFNLNELTTTDSFLQSTTNLETLNLSSNLTTTTTAITTTNITNINTNSIVIGNCFPSSLIELKLSYNNLKYLISGGGGGGDGNGGGFEQFLPNLQHIDLSGNLLGDSLNKGFLQTWKNLYHHQNEQIIIIDELKFGNNIKTVNLLGNRLSKNTIRDLMNYQLMKNPKFRCLIIENSLIPQDLYKYISQTYIMEPINN</sequence>
<dbReference type="Proteomes" id="UP000030161">
    <property type="component" value="Unassembled WGS sequence"/>
</dbReference>